<sequence length="103" mass="11244">MGAGGRNGLARPAQLECSRNDQAGSKIAADGLEEDVNERDGRGGVGLLGDRSQHKSHKWRALQLPTSLQLALADEFNSPVPTITKRKQQTSSGKRRMNKVHFH</sequence>
<feature type="compositionally biased region" description="Basic residues" evidence="1">
    <location>
        <begin position="84"/>
        <end position="103"/>
    </location>
</feature>
<gene>
    <name evidence="2" type="ORF">Cni_G14670</name>
</gene>
<dbReference type="Proteomes" id="UP001327560">
    <property type="component" value="Chromosome 4"/>
</dbReference>
<dbReference type="EMBL" id="CP136893">
    <property type="protein sequence ID" value="WOL05939.1"/>
    <property type="molecule type" value="Genomic_DNA"/>
</dbReference>
<feature type="region of interest" description="Disordered" evidence="1">
    <location>
        <begin position="1"/>
        <end position="56"/>
    </location>
</feature>
<protein>
    <submittedName>
        <fullName evidence="2">Uncharacterized protein</fullName>
    </submittedName>
</protein>
<organism evidence="2 3">
    <name type="scientific">Canna indica</name>
    <name type="common">Indian-shot</name>
    <dbReference type="NCBI Taxonomy" id="4628"/>
    <lineage>
        <taxon>Eukaryota</taxon>
        <taxon>Viridiplantae</taxon>
        <taxon>Streptophyta</taxon>
        <taxon>Embryophyta</taxon>
        <taxon>Tracheophyta</taxon>
        <taxon>Spermatophyta</taxon>
        <taxon>Magnoliopsida</taxon>
        <taxon>Liliopsida</taxon>
        <taxon>Zingiberales</taxon>
        <taxon>Cannaceae</taxon>
        <taxon>Canna</taxon>
    </lineage>
</organism>
<proteinExistence type="predicted"/>
<keyword evidence="3" id="KW-1185">Reference proteome</keyword>
<feature type="region of interest" description="Disordered" evidence="1">
    <location>
        <begin position="83"/>
        <end position="103"/>
    </location>
</feature>
<dbReference type="AlphaFoldDB" id="A0AAQ3QCK8"/>
<evidence type="ECO:0000313" key="3">
    <source>
        <dbReference type="Proteomes" id="UP001327560"/>
    </source>
</evidence>
<evidence type="ECO:0000256" key="1">
    <source>
        <dbReference type="SAM" id="MobiDB-lite"/>
    </source>
</evidence>
<reference evidence="2 3" key="1">
    <citation type="submission" date="2023-10" db="EMBL/GenBank/DDBJ databases">
        <title>Chromosome-scale genome assembly provides insights into flower coloration mechanisms of Canna indica.</title>
        <authorList>
            <person name="Li C."/>
        </authorList>
    </citation>
    <scope>NUCLEOTIDE SEQUENCE [LARGE SCALE GENOMIC DNA]</scope>
    <source>
        <tissue evidence="2">Flower</tissue>
    </source>
</reference>
<accession>A0AAQ3QCK8</accession>
<evidence type="ECO:0000313" key="2">
    <source>
        <dbReference type="EMBL" id="WOL05939.1"/>
    </source>
</evidence>
<name>A0AAQ3QCK8_9LILI</name>